<feature type="compositionally biased region" description="Polar residues" evidence="1">
    <location>
        <begin position="229"/>
        <end position="252"/>
    </location>
</feature>
<feature type="region of interest" description="Disordered" evidence="1">
    <location>
        <begin position="222"/>
        <end position="273"/>
    </location>
</feature>
<proteinExistence type="predicted"/>
<sequence>MPNCLFQDARTVCINYEAVNERDIQSMKIYNTLLNRHDEVQSQGQSNLRSFNRDSYSCQRCFNMELQSKSQVLNQVCTSLKPDIQCSSAELVYGTTLRLSEEFFTPRSSNDFSKSDCVQRLSVFKRTLPPVSTRIQHRQVALPRELYTCSHVFTRVDSVRKPLLQPYEVPFHVIARHEKTFKVERHECIEIVSIARLKPAHVDDSALSDNLRLNARPIEPISGIPKSFSGPTLDTPETSFSRSGQQHASFAPSTDEKAVSCPDQQTSPPLTSY</sequence>
<dbReference type="PANTHER" id="PTHR38681:SF1">
    <property type="entry name" value="RETROVIRUS-RELATED POL POLYPROTEIN FROM TRANSPOSON 412-LIKE PROTEIN"/>
    <property type="match status" value="1"/>
</dbReference>
<reference evidence="2 3" key="1">
    <citation type="submission" date="2018-11" db="EMBL/GenBank/DDBJ databases">
        <authorList>
            <consortium name="Pathogen Informatics"/>
        </authorList>
    </citation>
    <scope>NUCLEOTIDE SEQUENCE [LARGE SCALE GENOMIC DNA]</scope>
    <source>
        <strain evidence="2 3">Zambia</strain>
    </source>
</reference>
<protein>
    <submittedName>
        <fullName evidence="2">Uncharacterized protein</fullName>
    </submittedName>
</protein>
<gene>
    <name evidence="2" type="ORF">SMRZ_LOCUS9760</name>
</gene>
<keyword evidence="3" id="KW-1185">Reference proteome</keyword>
<dbReference type="EMBL" id="UZAI01004742">
    <property type="protein sequence ID" value="VDO87631.1"/>
    <property type="molecule type" value="Genomic_DNA"/>
</dbReference>
<accession>A0A183M135</accession>
<evidence type="ECO:0000313" key="3">
    <source>
        <dbReference type="Proteomes" id="UP000277204"/>
    </source>
</evidence>
<dbReference type="Proteomes" id="UP000277204">
    <property type="component" value="Unassembled WGS sequence"/>
</dbReference>
<evidence type="ECO:0000256" key="1">
    <source>
        <dbReference type="SAM" id="MobiDB-lite"/>
    </source>
</evidence>
<organism evidence="2 3">
    <name type="scientific">Schistosoma margrebowiei</name>
    <dbReference type="NCBI Taxonomy" id="48269"/>
    <lineage>
        <taxon>Eukaryota</taxon>
        <taxon>Metazoa</taxon>
        <taxon>Spiralia</taxon>
        <taxon>Lophotrochozoa</taxon>
        <taxon>Platyhelminthes</taxon>
        <taxon>Trematoda</taxon>
        <taxon>Digenea</taxon>
        <taxon>Strigeidida</taxon>
        <taxon>Schistosomatoidea</taxon>
        <taxon>Schistosomatidae</taxon>
        <taxon>Schistosoma</taxon>
    </lineage>
</organism>
<dbReference type="STRING" id="48269.A0A183M135"/>
<feature type="compositionally biased region" description="Polar residues" evidence="1">
    <location>
        <begin position="262"/>
        <end position="273"/>
    </location>
</feature>
<dbReference type="AlphaFoldDB" id="A0A183M135"/>
<dbReference type="PANTHER" id="PTHR38681">
    <property type="entry name" value="RETROVIRUS-RELATED POL POLYPROTEIN FROM TRANSPOSON 412-LIKE PROTEIN-RELATED"/>
    <property type="match status" value="1"/>
</dbReference>
<evidence type="ECO:0000313" key="2">
    <source>
        <dbReference type="EMBL" id="VDO87631.1"/>
    </source>
</evidence>
<name>A0A183M135_9TREM</name>